<feature type="region of interest" description="Disordered" evidence="1">
    <location>
        <begin position="143"/>
        <end position="214"/>
    </location>
</feature>
<dbReference type="EMBL" id="KL198006">
    <property type="protein sequence ID" value="KDQ29918.1"/>
    <property type="molecule type" value="Genomic_DNA"/>
</dbReference>
<proteinExistence type="predicted"/>
<evidence type="ECO:0000256" key="1">
    <source>
        <dbReference type="SAM" id="MobiDB-lite"/>
    </source>
</evidence>
<dbReference type="Proteomes" id="UP000027073">
    <property type="component" value="Unassembled WGS sequence"/>
</dbReference>
<dbReference type="InParanoid" id="A0A067NPC5"/>
<accession>A0A067NPC5</accession>
<dbReference type="HOGENOM" id="CLU_1289407_0_0_1"/>
<sequence>MPGHISSPNPGSGSDGCFATLSEILNEEGGMEGQRDKKRWTRQGDSPSEHPNGDRPVLAVFTLWATTVPVQRPWSREGYCGPTLTVGYKSAREEWHYTSPTPVVGCRGARVVFGQLLRVQIVGRGSLQSFFFIYNPPFHASLSPATTSPPSRAHPSLRTTPLFSSPASYLRTPHRAPSKPPAGDDKTKGGLAPQRGVLGSSADDTAPTTNTRYL</sequence>
<organism evidence="2 3">
    <name type="scientific">Pleurotus ostreatus (strain PC15)</name>
    <name type="common">Oyster mushroom</name>
    <dbReference type="NCBI Taxonomy" id="1137138"/>
    <lineage>
        <taxon>Eukaryota</taxon>
        <taxon>Fungi</taxon>
        <taxon>Dikarya</taxon>
        <taxon>Basidiomycota</taxon>
        <taxon>Agaricomycotina</taxon>
        <taxon>Agaricomycetes</taxon>
        <taxon>Agaricomycetidae</taxon>
        <taxon>Agaricales</taxon>
        <taxon>Pleurotineae</taxon>
        <taxon>Pleurotaceae</taxon>
        <taxon>Pleurotus</taxon>
    </lineage>
</organism>
<name>A0A067NPC5_PLEO1</name>
<dbReference type="VEuPathDB" id="FungiDB:PLEOSDRAFT_165612"/>
<dbReference type="AlphaFoldDB" id="A0A067NPC5"/>
<feature type="compositionally biased region" description="Low complexity" evidence="1">
    <location>
        <begin position="143"/>
        <end position="156"/>
    </location>
</feature>
<reference evidence="3" key="1">
    <citation type="journal article" date="2014" name="Proc. Natl. Acad. Sci. U.S.A.">
        <title>Extensive sampling of basidiomycete genomes demonstrates inadequacy of the white-rot/brown-rot paradigm for wood decay fungi.</title>
        <authorList>
            <person name="Riley R."/>
            <person name="Salamov A.A."/>
            <person name="Brown D.W."/>
            <person name="Nagy L.G."/>
            <person name="Floudas D."/>
            <person name="Held B.W."/>
            <person name="Levasseur A."/>
            <person name="Lombard V."/>
            <person name="Morin E."/>
            <person name="Otillar R."/>
            <person name="Lindquist E.A."/>
            <person name="Sun H."/>
            <person name="LaButti K.M."/>
            <person name="Schmutz J."/>
            <person name="Jabbour D."/>
            <person name="Luo H."/>
            <person name="Baker S.E."/>
            <person name="Pisabarro A.G."/>
            <person name="Walton J.D."/>
            <person name="Blanchette R.A."/>
            <person name="Henrissat B."/>
            <person name="Martin F."/>
            <person name="Cullen D."/>
            <person name="Hibbett D.S."/>
            <person name="Grigoriev I.V."/>
        </authorList>
    </citation>
    <scope>NUCLEOTIDE SEQUENCE [LARGE SCALE GENOMIC DNA]</scope>
    <source>
        <strain evidence="3">PC15</strain>
    </source>
</reference>
<gene>
    <name evidence="2" type="ORF">PLEOSDRAFT_165612</name>
</gene>
<evidence type="ECO:0000313" key="2">
    <source>
        <dbReference type="EMBL" id="KDQ29918.1"/>
    </source>
</evidence>
<feature type="compositionally biased region" description="Polar residues" evidence="1">
    <location>
        <begin position="157"/>
        <end position="167"/>
    </location>
</feature>
<evidence type="ECO:0000313" key="3">
    <source>
        <dbReference type="Proteomes" id="UP000027073"/>
    </source>
</evidence>
<protein>
    <submittedName>
        <fullName evidence="2">Uncharacterized protein</fullName>
    </submittedName>
</protein>
<feature type="region of interest" description="Disordered" evidence="1">
    <location>
        <begin position="27"/>
        <end position="54"/>
    </location>
</feature>
<feature type="compositionally biased region" description="Polar residues" evidence="1">
    <location>
        <begin position="202"/>
        <end position="214"/>
    </location>
</feature>